<feature type="region of interest" description="Disordered" evidence="1">
    <location>
        <begin position="574"/>
        <end position="610"/>
    </location>
</feature>
<dbReference type="Proteomes" id="UP001558652">
    <property type="component" value="Unassembled WGS sequence"/>
</dbReference>
<feature type="region of interest" description="Disordered" evidence="1">
    <location>
        <begin position="964"/>
        <end position="1005"/>
    </location>
</feature>
<sequence length="1566" mass="168939">MSFHKLAIDLYRGFAALSEVLASGLGISEAEQRRGGSKGCCVGEDSFVSDKGDQLSESNLCQSKVDTDTDTTAGYESAEESDSSAFGNGSFVICRDGNSTLDIVGAQSSAPDALSVTQLVEDFESLSLQNQADRTLGNDDTAVSGDTITDVSVISTGAEVSICESVPSPVPSNSEQLNDGLRFTSYDVKLPIKESNLLHAGGNSEELNNSYAKDQRASNTAIEKEALPRQGELVKVADADNTISTLVSTEESLISTDFELSCVKRQQTPVNSSPDQECSTNIVKESEAKEQTALNLSVSKEPFLGIQDIQSDRVVDEIIKSSNEKPSVLNIVIDASIGELVNTNDTGIILNENINAKGDSSFRSGLTSLESSIVEAPVLSSEQLNVSENILPVEHSVGSQVEDSVAEEITVKQHIIEPTVEDTVVLKLQESPNVSLSNSESDVDQSILSQKTESNCSDVHDLITLLAAASLSDDKRGIEFDTSNKLSVTNVEESREESISKSSDESVSFKSIAEEVSGKLDDRESKRHFVGLSQTVEPLEISQTSSVEPGEPTDFCEKKVSDDNDAVNDAIEFIETTTPDRSSNDSFNLDKPNKGLSDPDTSSGSYNEASAVHSTTEEKQFALPNIVASSPVNTETIVSEVEETGSQNIKSEGKDIIKVDDVSDLVDSHFKSCKTNQSSLDLHTPTVISNEKTEEVKIIVDEIYENSNNALVDPSSNCDLIVHQISSVVTVKESPNSLNHKDKNFDTFEVVAKVLLNNSAEIKSDDLSHSSAGFQESTISNFAENFPVDLNNVNEVDVTSNVPADKLSNSCSVNQSEIISGVSHEIESDTRSTDVVPDSPLKDIGKTPVTESGVEILKVDSVNLSGDALPNHSIEELEVAENEIKEVLVAAEDSITILPNLTVAENCFSVQECSITAENNKTEDSLNPANPVQPEPHCHSPGLGLELSNCNTIAKNLSELTSDPSKGRIDISFESLPKNKESEPKGEPTGLANKESYLEPKSHFQSLETSEKITIELNSQESTGVTSENIIPEPKLQNSNLLDADQSDASVQEFRLHSPINLSTRADSLEPVVAEDALKTISKTNSQINFSGKENSLEVKGDTDLHTSFESVENSLSEETTGPLNLTQPINLSSKEKTVVETVAEGLKIYTPIQQVEHTHLSDINSCEPINLSAKEEQYLGESKSQNSEVLAFVEGLKTSDSVELKESASPVQSTKVSDQGLVSLSGSDEKFVNLTKSSELQINPGSIFVSGKEDSLEEVVGEPSLQQSYDISEFDDKVLNKTISQEAPMDLRQKQAKATNRMNGDHPPPVVKVTNRAPIRSAFSSTDSKPLKKQSDSVVKNGKIESVGRGVLDPKKGQEVRQKSKSPTEFDHRTEGKVARAKSKSPVGFADDTATKSSHVGSKVGLTSEGRCGSTTSKSPSPENEMVPAGVEKPSVELGKKLDKPNTHDSEKPKKPAFSGTKASEKSASVQPHQFLEPSNRPVKHITKRSDQEKKNVPLLQKPVEVPVVEIMETEAADSSNVCMMRSAVSPDINRSEAGPVTADENFQEGERKFILVYIMLIDLK</sequence>
<accession>A0ABD0YJQ4</accession>
<comment type="caution">
    <text evidence="2">The sequence shown here is derived from an EMBL/GenBank/DDBJ whole genome shotgun (WGS) entry which is preliminary data.</text>
</comment>
<evidence type="ECO:0000256" key="1">
    <source>
        <dbReference type="SAM" id="MobiDB-lite"/>
    </source>
</evidence>
<dbReference type="EMBL" id="JBFDAA010000013">
    <property type="protein sequence ID" value="KAL1122647.1"/>
    <property type="molecule type" value="Genomic_DNA"/>
</dbReference>
<feature type="compositionally biased region" description="Basic and acidic residues" evidence="1">
    <location>
        <begin position="1353"/>
        <end position="1379"/>
    </location>
</feature>
<feature type="compositionally biased region" description="Basic and acidic residues" evidence="1">
    <location>
        <begin position="492"/>
        <end position="504"/>
    </location>
</feature>
<reference evidence="2 3" key="1">
    <citation type="submission" date="2024-07" db="EMBL/GenBank/DDBJ databases">
        <title>Chromosome-level genome assembly of the water stick insect Ranatra chinensis (Heteroptera: Nepidae).</title>
        <authorList>
            <person name="Liu X."/>
        </authorList>
    </citation>
    <scope>NUCLEOTIDE SEQUENCE [LARGE SCALE GENOMIC DNA]</scope>
    <source>
        <strain evidence="2">Cailab_2021Rc</strain>
        <tissue evidence="2">Muscle</tissue>
    </source>
</reference>
<feature type="region of interest" description="Disordered" evidence="1">
    <location>
        <begin position="1018"/>
        <end position="1039"/>
    </location>
</feature>
<proteinExistence type="predicted"/>
<feature type="region of interest" description="Disordered" evidence="1">
    <location>
        <begin position="1322"/>
        <end position="1496"/>
    </location>
</feature>
<feature type="compositionally biased region" description="Basic and acidic residues" evidence="1">
    <location>
        <begin position="965"/>
        <end position="986"/>
    </location>
</feature>
<feature type="compositionally biased region" description="Basic and acidic residues" evidence="1">
    <location>
        <begin position="1435"/>
        <end position="1455"/>
    </location>
</feature>
<evidence type="ECO:0000313" key="3">
    <source>
        <dbReference type="Proteomes" id="UP001558652"/>
    </source>
</evidence>
<feature type="region of interest" description="Disordered" evidence="1">
    <location>
        <begin position="824"/>
        <end position="847"/>
    </location>
</feature>
<evidence type="ECO:0000313" key="2">
    <source>
        <dbReference type="EMBL" id="KAL1122647.1"/>
    </source>
</evidence>
<organism evidence="2 3">
    <name type="scientific">Ranatra chinensis</name>
    <dbReference type="NCBI Taxonomy" id="642074"/>
    <lineage>
        <taxon>Eukaryota</taxon>
        <taxon>Metazoa</taxon>
        <taxon>Ecdysozoa</taxon>
        <taxon>Arthropoda</taxon>
        <taxon>Hexapoda</taxon>
        <taxon>Insecta</taxon>
        <taxon>Pterygota</taxon>
        <taxon>Neoptera</taxon>
        <taxon>Paraneoptera</taxon>
        <taxon>Hemiptera</taxon>
        <taxon>Heteroptera</taxon>
        <taxon>Panheteroptera</taxon>
        <taxon>Nepomorpha</taxon>
        <taxon>Nepidae</taxon>
        <taxon>Ranatrinae</taxon>
        <taxon>Ranatra</taxon>
    </lineage>
</organism>
<gene>
    <name evidence="2" type="ORF">AAG570_002974</name>
</gene>
<feature type="compositionally biased region" description="Polar residues" evidence="1">
    <location>
        <begin position="1414"/>
        <end position="1423"/>
    </location>
</feature>
<keyword evidence="3" id="KW-1185">Reference proteome</keyword>
<name>A0ABD0YJQ4_9HEMI</name>
<feature type="region of interest" description="Disordered" evidence="1">
    <location>
        <begin position="488"/>
        <end position="507"/>
    </location>
</feature>
<feature type="compositionally biased region" description="Polar residues" evidence="1">
    <location>
        <begin position="575"/>
        <end position="587"/>
    </location>
</feature>
<feature type="compositionally biased region" description="Polar residues" evidence="1">
    <location>
        <begin position="1018"/>
        <end position="1029"/>
    </location>
</feature>
<feature type="compositionally biased region" description="Polar residues" evidence="1">
    <location>
        <begin position="599"/>
        <end position="610"/>
    </location>
</feature>
<protein>
    <submittedName>
        <fullName evidence="2">Uncharacterized protein</fullName>
    </submittedName>
</protein>